<feature type="transmembrane region" description="Helical" evidence="10">
    <location>
        <begin position="42"/>
        <end position="63"/>
    </location>
</feature>
<keyword evidence="8 10" id="KW-0472">Membrane</keyword>
<gene>
    <name evidence="12" type="ORF">H3H51_03275</name>
</gene>
<keyword evidence="6 10" id="KW-0812">Transmembrane</keyword>
<dbReference type="SUPFAM" id="SSF48452">
    <property type="entry name" value="TPR-like"/>
    <property type="match status" value="1"/>
</dbReference>
<evidence type="ECO:0000313" key="13">
    <source>
        <dbReference type="Proteomes" id="UP000542720"/>
    </source>
</evidence>
<evidence type="ECO:0000256" key="5">
    <source>
        <dbReference type="ARBA" id="ARBA00022519"/>
    </source>
</evidence>
<protein>
    <submittedName>
        <fullName evidence="12">Heme biosynthesis protein HemY</fullName>
    </submittedName>
</protein>
<dbReference type="Proteomes" id="UP000542720">
    <property type="component" value="Unassembled WGS sequence"/>
</dbReference>
<name>A0A7W4Q948_9GAMM</name>
<dbReference type="EMBL" id="JACJUD010000001">
    <property type="protein sequence ID" value="MBB2494025.1"/>
    <property type="molecule type" value="Genomic_DNA"/>
</dbReference>
<dbReference type="GO" id="GO:0006779">
    <property type="term" value="P:porphyrin-containing compound biosynthetic process"/>
    <property type="evidence" value="ECO:0007669"/>
    <property type="project" value="UniProtKB-KW"/>
</dbReference>
<comment type="function">
    <text evidence="1">Involved in a late step of protoheme IX synthesis.</text>
</comment>
<dbReference type="InterPro" id="IPR010817">
    <property type="entry name" value="HemY_N"/>
</dbReference>
<dbReference type="InterPro" id="IPR011990">
    <property type="entry name" value="TPR-like_helical_dom_sf"/>
</dbReference>
<evidence type="ECO:0000256" key="9">
    <source>
        <dbReference type="ARBA" id="ARBA00023244"/>
    </source>
</evidence>
<keyword evidence="5" id="KW-0997">Cell inner membrane</keyword>
<keyword evidence="13" id="KW-1185">Reference proteome</keyword>
<evidence type="ECO:0000256" key="2">
    <source>
        <dbReference type="ARBA" id="ARBA00004429"/>
    </source>
</evidence>
<proteinExistence type="predicted"/>
<evidence type="ECO:0000256" key="6">
    <source>
        <dbReference type="ARBA" id="ARBA00022692"/>
    </source>
</evidence>
<keyword evidence="7 10" id="KW-1133">Transmembrane helix</keyword>
<dbReference type="GO" id="GO:0005886">
    <property type="term" value="C:plasma membrane"/>
    <property type="evidence" value="ECO:0007669"/>
    <property type="project" value="UniProtKB-SubCell"/>
</dbReference>
<dbReference type="Pfam" id="PF07219">
    <property type="entry name" value="HemY_N"/>
    <property type="match status" value="1"/>
</dbReference>
<feature type="domain" description="HemY N-terminal" evidence="11">
    <location>
        <begin position="27"/>
        <end position="133"/>
    </location>
</feature>
<comment type="caution">
    <text evidence="12">The sequence shown here is derived from an EMBL/GenBank/DDBJ whole genome shotgun (WGS) entry which is preliminary data.</text>
</comment>
<evidence type="ECO:0000256" key="3">
    <source>
        <dbReference type="ARBA" id="ARBA00004744"/>
    </source>
</evidence>
<dbReference type="Gene3D" id="1.25.40.10">
    <property type="entry name" value="Tetratricopeptide repeat domain"/>
    <property type="match status" value="2"/>
</dbReference>
<evidence type="ECO:0000313" key="12">
    <source>
        <dbReference type="EMBL" id="MBB2494025.1"/>
    </source>
</evidence>
<keyword evidence="9" id="KW-0627">Porphyrin biosynthesis</keyword>
<evidence type="ECO:0000256" key="7">
    <source>
        <dbReference type="ARBA" id="ARBA00022989"/>
    </source>
</evidence>
<sequence length="411" mass="46194">MIRTILLLLLVVSAATLLGLAIAEHSGYVLIAWKTFRYESSLWVFLLLIGVLWLLVWGVRWLWRLLRVSGRLVNPWSRHNHGRRAQLFADKGLLDLAEGRWERAVRHLERAAQGERQPLVYLLGAARAANKLGHIEQSDGFLEQALQRQPHAELAIALTHAELQQARGDYAAAQETLQAMRARHPQHRQVLRQLQRLLLSQGDWAALLDLLPELRKGKVLDAQELANLEREVWRARLRAAGEDGLTRGETALQPLTAAWQQLSSAQRAEPELLAAYAAQLRLLGAEQEAEGVLRKALKQSYDSQLVHVYGLLRGSDPARQLQTAEALLKLHPQDPILLLCLGRLCLQNSLWGKAREYFELSLEFARSAEACAELARLLARQGQLEQSNQLLQESLALHGQNLPQLPLPTVG</sequence>
<dbReference type="AlphaFoldDB" id="A0A7W4Q948"/>
<dbReference type="GO" id="GO:0042168">
    <property type="term" value="P:heme metabolic process"/>
    <property type="evidence" value="ECO:0007669"/>
    <property type="project" value="InterPro"/>
</dbReference>
<dbReference type="RefSeq" id="WP_183087584.1">
    <property type="nucleotide sequence ID" value="NZ_JACJUD010000001.1"/>
</dbReference>
<dbReference type="InterPro" id="IPR005254">
    <property type="entry name" value="Heme_biosyn_assoc_TPR_pro"/>
</dbReference>
<dbReference type="UniPathway" id="UPA00252"/>
<reference evidence="12 13" key="1">
    <citation type="submission" date="2020-08" db="EMBL/GenBank/DDBJ databases">
        <authorList>
            <person name="Kim C.M."/>
        </authorList>
    </citation>
    <scope>NUCLEOTIDE SEQUENCE [LARGE SCALE GENOMIC DNA]</scope>
    <source>
        <strain evidence="12 13">UL070</strain>
    </source>
</reference>
<comment type="subcellular location">
    <subcellularLocation>
        <location evidence="2">Cell inner membrane</location>
        <topology evidence="2">Multi-pass membrane protein</topology>
    </subcellularLocation>
</comment>
<evidence type="ECO:0000256" key="8">
    <source>
        <dbReference type="ARBA" id="ARBA00023136"/>
    </source>
</evidence>
<evidence type="ECO:0000259" key="11">
    <source>
        <dbReference type="Pfam" id="PF07219"/>
    </source>
</evidence>
<dbReference type="NCBIfam" id="TIGR00540">
    <property type="entry name" value="TPR_hemY_coli"/>
    <property type="match status" value="1"/>
</dbReference>
<organism evidence="12 13">
    <name type="scientific">Aquipseudomonas ullengensis</name>
    <dbReference type="NCBI Taxonomy" id="2759166"/>
    <lineage>
        <taxon>Bacteria</taxon>
        <taxon>Pseudomonadati</taxon>
        <taxon>Pseudomonadota</taxon>
        <taxon>Gammaproteobacteria</taxon>
        <taxon>Pseudomonadales</taxon>
        <taxon>Pseudomonadaceae</taxon>
        <taxon>Aquipseudomonas</taxon>
    </lineage>
</organism>
<comment type="pathway">
    <text evidence="3">Porphyrin-containing compound metabolism; protoheme biosynthesis.</text>
</comment>
<evidence type="ECO:0000256" key="1">
    <source>
        <dbReference type="ARBA" id="ARBA00002962"/>
    </source>
</evidence>
<evidence type="ECO:0000256" key="4">
    <source>
        <dbReference type="ARBA" id="ARBA00022475"/>
    </source>
</evidence>
<evidence type="ECO:0000256" key="10">
    <source>
        <dbReference type="SAM" id="Phobius"/>
    </source>
</evidence>
<accession>A0A7W4Q948</accession>
<keyword evidence="4" id="KW-1003">Cell membrane</keyword>